<proteinExistence type="predicted"/>
<sequence length="531" mass="58706">MSRTLIYCVKTRTRGKQLKEDYMDFSVNKEPVFVTEVIYDGQAEQGVEFDYVLPDYYPDIFRILRCTLRPGIVSCNISGDKLILDGVICITALYLSEGGGMECVEHRYSYSKTVDLPKSADNGTVTVEPKVDYTTCRAVSGRRIDVRGAVSFRIKVENITPFEIITDIEGCNIQTRKNKVSCTRKLTAGKQFVVREDIGVSGIDGTVKAVVSCDATAVVNDCKIIADKVVLKGEAKLKALYLVGNDNGTYLQTMEAEIPLSQIVDMQGIDERHTCYALFRVLSCALTVKSADDDTSGVFGCELTIGSQITATLEESIYPVTDMYSTSYESSYTTSALKTESDHRFISRTLNIKQLIDCENGIPDSVTDAECFVSEIICRPCENGELKVSGKLLCFISAVKDNEPVFIEKNLPFDVSEQLGMVTDGCVIQPVVNISSVSYSITDDGIEIRCSLLMQGCMYVCGTSQIIKQIELNENAEKQKCDDYSLKLYFADENEDVWNIAKRYNTSAAAIESENEVTDGKVSGLLLIPII</sequence>
<evidence type="ECO:0000259" key="1">
    <source>
        <dbReference type="Pfam" id="PF12673"/>
    </source>
</evidence>
<dbReference type="AlphaFoldDB" id="B0MNN6"/>
<accession>B0MNN6</accession>
<reference evidence="2" key="1">
    <citation type="submission" date="2007-10" db="EMBL/GenBank/DDBJ databases">
        <authorList>
            <person name="Fulton L."/>
            <person name="Clifton S."/>
            <person name="Fulton B."/>
            <person name="Xu J."/>
            <person name="Minx P."/>
            <person name="Pepin K.H."/>
            <person name="Johnson M."/>
            <person name="Thiruvilangam P."/>
            <person name="Bhonagiri V."/>
            <person name="Nash W.E."/>
            <person name="Mardis E.R."/>
            <person name="Wilson R.K."/>
        </authorList>
    </citation>
    <scope>NUCLEOTIDE SEQUENCE [LARGE SCALE GENOMIC DNA]</scope>
    <source>
        <strain evidence="2">DSM 15702</strain>
    </source>
</reference>
<reference evidence="2" key="2">
    <citation type="submission" date="2014-06" db="EMBL/GenBank/DDBJ databases">
        <title>Draft genome sequence of Eubacterium siraeum (DSM 15702).</title>
        <authorList>
            <person name="Sudarsanam P."/>
            <person name="Ley R."/>
            <person name="Guruge J."/>
            <person name="Turnbaugh P.J."/>
            <person name="Mahowald M."/>
            <person name="Liep D."/>
            <person name="Gordon J."/>
        </authorList>
    </citation>
    <scope>NUCLEOTIDE SEQUENCE</scope>
    <source>
        <strain evidence="2">DSM 15702</strain>
    </source>
</reference>
<evidence type="ECO:0000313" key="2">
    <source>
        <dbReference type="EMBL" id="EDS00748.1"/>
    </source>
</evidence>
<dbReference type="EMBL" id="ABCA03000046">
    <property type="protein sequence ID" value="EDS00748.1"/>
    <property type="molecule type" value="Genomic_DNA"/>
</dbReference>
<name>B0MNN6_9FIRM</name>
<dbReference type="Proteomes" id="UP000005326">
    <property type="component" value="Unassembled WGS sequence"/>
</dbReference>
<dbReference type="Pfam" id="PF12673">
    <property type="entry name" value="SipL"/>
    <property type="match status" value="2"/>
</dbReference>
<organism evidence="2 3">
    <name type="scientific">[Eubacterium] siraeum DSM 15702</name>
    <dbReference type="NCBI Taxonomy" id="428128"/>
    <lineage>
        <taxon>Bacteria</taxon>
        <taxon>Bacillati</taxon>
        <taxon>Bacillota</taxon>
        <taxon>Clostridia</taxon>
        <taxon>Eubacteriales</taxon>
        <taxon>Oscillospiraceae</taxon>
        <taxon>Oscillospiraceae incertae sedis</taxon>
    </lineage>
</organism>
<comment type="caution">
    <text evidence="2">The sequence shown here is derived from an EMBL/GenBank/DDBJ whole genome shotgun (WGS) entry which is preliminary data.</text>
</comment>
<keyword evidence="3" id="KW-1185">Reference proteome</keyword>
<feature type="domain" description="SipL SPOCS" evidence="1">
    <location>
        <begin position="207"/>
        <end position="284"/>
    </location>
</feature>
<feature type="domain" description="SipL SPOCS" evidence="1">
    <location>
        <begin position="59"/>
        <end position="137"/>
    </location>
</feature>
<protein>
    <recommendedName>
        <fullName evidence="1">SipL SPOCS domain-containing protein</fullName>
    </recommendedName>
</protein>
<evidence type="ECO:0000313" key="3">
    <source>
        <dbReference type="Proteomes" id="UP000005326"/>
    </source>
</evidence>
<gene>
    <name evidence="2" type="ORF">EUBSIR_01443</name>
</gene>
<dbReference type="InterPro" id="IPR024300">
    <property type="entry name" value="SipL_SPOCS_dom"/>
</dbReference>